<dbReference type="Proteomes" id="UP000602510">
    <property type="component" value="Unassembled WGS sequence"/>
</dbReference>
<protein>
    <recommendedName>
        <fullName evidence="3">M96 mating-specific protein family</fullName>
    </recommendedName>
</protein>
<name>A0A833WA13_PHYIN</name>
<evidence type="ECO:0000313" key="2">
    <source>
        <dbReference type="Proteomes" id="UP000602510"/>
    </source>
</evidence>
<comment type="caution">
    <text evidence="1">The sequence shown here is derived from an EMBL/GenBank/DDBJ whole genome shotgun (WGS) entry which is preliminary data.</text>
</comment>
<evidence type="ECO:0008006" key="3">
    <source>
        <dbReference type="Google" id="ProtNLM"/>
    </source>
</evidence>
<accession>A0A833WA13</accession>
<organism evidence="1 2">
    <name type="scientific">Phytophthora infestans</name>
    <name type="common">Potato late blight agent</name>
    <name type="synonym">Botrytis infestans</name>
    <dbReference type="NCBI Taxonomy" id="4787"/>
    <lineage>
        <taxon>Eukaryota</taxon>
        <taxon>Sar</taxon>
        <taxon>Stramenopiles</taxon>
        <taxon>Oomycota</taxon>
        <taxon>Peronosporomycetes</taxon>
        <taxon>Peronosporales</taxon>
        <taxon>Peronosporaceae</taxon>
        <taxon>Phytophthora</taxon>
    </lineage>
</organism>
<evidence type="ECO:0000313" key="1">
    <source>
        <dbReference type="EMBL" id="KAF4035133.1"/>
    </source>
</evidence>
<gene>
    <name evidence="1" type="ORF">GN244_ATG12906</name>
</gene>
<reference evidence="1" key="1">
    <citation type="submission" date="2020-04" db="EMBL/GenBank/DDBJ databases">
        <title>Hybrid Assembly of Korean Phytophthora infestans isolates.</title>
        <authorList>
            <person name="Prokchorchik M."/>
            <person name="Lee Y."/>
            <person name="Seo J."/>
            <person name="Cho J.-H."/>
            <person name="Park Y.-E."/>
            <person name="Jang D.-C."/>
            <person name="Im J.-S."/>
            <person name="Choi J.-G."/>
            <person name="Park H.-J."/>
            <person name="Lee G.-B."/>
            <person name="Lee Y.-G."/>
            <person name="Hong S.-Y."/>
            <person name="Cho K."/>
            <person name="Sohn K.H."/>
        </authorList>
    </citation>
    <scope>NUCLEOTIDE SEQUENCE</scope>
    <source>
        <strain evidence="1">KR_1_A1</strain>
    </source>
</reference>
<sequence>MLLSSAEQRVLDSFLLEMDVSDFAPDTLKSMKRVEPKRKANTASRSSTKKLKLSWERRREELQTLRAEVKALHEYKVNLELQAIGNLQQEAETRNRWKNAADMEKQWCQQAQDTNTQLKSKLQRCMQTCDSLKTTINASLTKVSINSTLQDLKIEHIDTAGPMLFNLLEQRLNKRVHDLRDVYVATSNASTDFDLVQVHRGGGAQGASALEFKRTRLLPFTATVTANTVGDVMKLGVVSDERCAHAYMRSERHKGV</sequence>
<dbReference type="AlphaFoldDB" id="A0A833WA13"/>
<dbReference type="EMBL" id="WSZM01000331">
    <property type="protein sequence ID" value="KAF4035133.1"/>
    <property type="molecule type" value="Genomic_DNA"/>
</dbReference>
<dbReference type="OMA" id="DERCAHA"/>
<keyword evidence="2" id="KW-1185">Reference proteome</keyword>
<proteinExistence type="predicted"/>